<dbReference type="PRINTS" id="PR01438">
    <property type="entry name" value="UNVRSLSTRESS"/>
</dbReference>
<dbReference type="Pfam" id="PF00582">
    <property type="entry name" value="Usp"/>
    <property type="match status" value="2"/>
</dbReference>
<feature type="domain" description="UspA" evidence="2">
    <location>
        <begin position="1"/>
        <end position="144"/>
    </location>
</feature>
<protein>
    <submittedName>
        <fullName evidence="3">Universal stress protein UspA</fullName>
    </submittedName>
</protein>
<evidence type="ECO:0000259" key="2">
    <source>
        <dbReference type="Pfam" id="PF00582"/>
    </source>
</evidence>
<dbReference type="PANTHER" id="PTHR46268">
    <property type="entry name" value="STRESS RESPONSE PROTEIN NHAX"/>
    <property type="match status" value="1"/>
</dbReference>
<dbReference type="InterPro" id="IPR006016">
    <property type="entry name" value="UspA"/>
</dbReference>
<comment type="similarity">
    <text evidence="1">Belongs to the universal stress protein A family.</text>
</comment>
<dbReference type="Gene3D" id="3.40.50.620">
    <property type="entry name" value="HUPs"/>
    <property type="match status" value="2"/>
</dbReference>
<dbReference type="EMBL" id="BIFT01000002">
    <property type="protein sequence ID" value="GCE30165.1"/>
    <property type="molecule type" value="Genomic_DNA"/>
</dbReference>
<dbReference type="OrthoDB" id="2426295at2"/>
<keyword evidence="4" id="KW-1185">Reference proteome</keyword>
<dbReference type="AlphaFoldDB" id="A0A402BFK1"/>
<dbReference type="RefSeq" id="WP_126630319.1">
    <property type="nucleotide sequence ID" value="NZ_BIFT01000002.1"/>
</dbReference>
<accession>A0A402BFK1</accession>
<dbReference type="SUPFAM" id="SSF52402">
    <property type="entry name" value="Adenine nucleotide alpha hydrolases-like"/>
    <property type="match status" value="2"/>
</dbReference>
<organism evidence="3 4">
    <name type="scientific">Dictyobacter alpinus</name>
    <dbReference type="NCBI Taxonomy" id="2014873"/>
    <lineage>
        <taxon>Bacteria</taxon>
        <taxon>Bacillati</taxon>
        <taxon>Chloroflexota</taxon>
        <taxon>Ktedonobacteria</taxon>
        <taxon>Ktedonobacterales</taxon>
        <taxon>Dictyobacteraceae</taxon>
        <taxon>Dictyobacter</taxon>
    </lineage>
</organism>
<comment type="caution">
    <text evidence="3">The sequence shown here is derived from an EMBL/GenBank/DDBJ whole genome shotgun (WGS) entry which is preliminary data.</text>
</comment>
<proteinExistence type="inferred from homology"/>
<evidence type="ECO:0000313" key="3">
    <source>
        <dbReference type="EMBL" id="GCE30165.1"/>
    </source>
</evidence>
<dbReference type="PANTHER" id="PTHR46268:SF6">
    <property type="entry name" value="UNIVERSAL STRESS PROTEIN UP12"/>
    <property type="match status" value="1"/>
</dbReference>
<name>A0A402BFK1_9CHLR</name>
<dbReference type="CDD" id="cd00293">
    <property type="entry name" value="USP-like"/>
    <property type="match status" value="2"/>
</dbReference>
<dbReference type="InterPro" id="IPR006015">
    <property type="entry name" value="Universal_stress_UspA"/>
</dbReference>
<sequence length="320" mass="34558">MFQHILVPLDGSPLAEQALPVAAHIARQMKIPITLLQISSMSIEYGPYFSQAGMVREAIIEEELAHARTYLQTLAQSPLLAGIATQSEALPGIAPASILSYVDAHPIDLVIMCSHGFSGLKRWLLGSVASQVGKHCTVPVLIVRAEQALSRDTAAKLRVLVALDGSSFAEAILEPAINLVATLAGPSQGTLHLTQLLQLPTNEDEFVYKQAGIDLAALRKSAVLAAGQYLQKVVEQLQHGIAAQRDVHVTWTTEECQDIAGTLLHMAEHGDSRGYNLLALTTHGHNALQAWMVGSIAERVLHEAHLPLLVVHPPQSRFIH</sequence>
<dbReference type="Proteomes" id="UP000287171">
    <property type="component" value="Unassembled WGS sequence"/>
</dbReference>
<dbReference type="InterPro" id="IPR014729">
    <property type="entry name" value="Rossmann-like_a/b/a_fold"/>
</dbReference>
<feature type="domain" description="UspA" evidence="2">
    <location>
        <begin position="158"/>
        <end position="312"/>
    </location>
</feature>
<reference evidence="4" key="1">
    <citation type="submission" date="2018-12" db="EMBL/GenBank/DDBJ databases">
        <title>Tengunoibacter tsumagoiensis gen. nov., sp. nov., Dictyobacter kobayashii sp. nov., D. alpinus sp. nov., and D. joshuensis sp. nov. and description of Dictyobacteraceae fam. nov. within the order Ktedonobacterales isolated from Tengu-no-mugimeshi.</title>
        <authorList>
            <person name="Wang C.M."/>
            <person name="Zheng Y."/>
            <person name="Sakai Y."/>
            <person name="Toyoda A."/>
            <person name="Minakuchi Y."/>
            <person name="Abe K."/>
            <person name="Yokota A."/>
            <person name="Yabe S."/>
        </authorList>
    </citation>
    <scope>NUCLEOTIDE SEQUENCE [LARGE SCALE GENOMIC DNA]</scope>
    <source>
        <strain evidence="4">Uno16</strain>
    </source>
</reference>
<evidence type="ECO:0000256" key="1">
    <source>
        <dbReference type="ARBA" id="ARBA00008791"/>
    </source>
</evidence>
<gene>
    <name evidence="3" type="ORF">KDA_56490</name>
</gene>
<evidence type="ECO:0000313" key="4">
    <source>
        <dbReference type="Proteomes" id="UP000287171"/>
    </source>
</evidence>